<proteinExistence type="predicted"/>
<evidence type="ECO:0008006" key="3">
    <source>
        <dbReference type="Google" id="ProtNLM"/>
    </source>
</evidence>
<dbReference type="RefSeq" id="WP_345734641.1">
    <property type="nucleotide sequence ID" value="NZ_BAABIA010000001.1"/>
</dbReference>
<evidence type="ECO:0000313" key="1">
    <source>
        <dbReference type="EMBL" id="GAA5133476.1"/>
    </source>
</evidence>
<keyword evidence="2" id="KW-1185">Reference proteome</keyword>
<reference evidence="2" key="1">
    <citation type="journal article" date="2019" name="Int. J. Syst. Evol. Microbiol.">
        <title>The Global Catalogue of Microorganisms (GCM) 10K type strain sequencing project: providing services to taxonomists for standard genome sequencing and annotation.</title>
        <authorList>
            <consortium name="The Broad Institute Genomics Platform"/>
            <consortium name="The Broad Institute Genome Sequencing Center for Infectious Disease"/>
            <person name="Wu L."/>
            <person name="Ma J."/>
        </authorList>
    </citation>
    <scope>NUCLEOTIDE SEQUENCE [LARGE SCALE GENOMIC DNA]</scope>
    <source>
        <strain evidence="2">JCM 18053</strain>
    </source>
</reference>
<sequence>MSDNVIATAAEELKKWLETLEKILSKMESDKMAAGKAKLDGERFDSMMKELKSISKSAENGPKGPQMDELNKKIDLALDKMNDLSPKTGQAIGRKLNIEGKHVNPAANTQGMQQALKSVKIGK</sequence>
<dbReference type="EMBL" id="BAABIA010000001">
    <property type="protein sequence ID" value="GAA5133476.1"/>
    <property type="molecule type" value="Genomic_DNA"/>
</dbReference>
<accession>A0ABP9NTL4</accession>
<dbReference type="Proteomes" id="UP001499852">
    <property type="component" value="Unassembled WGS sequence"/>
</dbReference>
<comment type="caution">
    <text evidence="1">The sequence shown here is derived from an EMBL/GenBank/DDBJ whole genome shotgun (WGS) entry which is preliminary data.</text>
</comment>
<name>A0ABP9NTL4_9BACT</name>
<organism evidence="1 2">
    <name type="scientific">Prosthecobacter algae</name>
    <dbReference type="NCBI Taxonomy" id="1144682"/>
    <lineage>
        <taxon>Bacteria</taxon>
        <taxon>Pseudomonadati</taxon>
        <taxon>Verrucomicrobiota</taxon>
        <taxon>Verrucomicrobiia</taxon>
        <taxon>Verrucomicrobiales</taxon>
        <taxon>Verrucomicrobiaceae</taxon>
        <taxon>Prosthecobacter</taxon>
    </lineage>
</organism>
<gene>
    <name evidence="1" type="ORF">GCM10023213_03410</name>
</gene>
<evidence type="ECO:0000313" key="2">
    <source>
        <dbReference type="Proteomes" id="UP001499852"/>
    </source>
</evidence>
<protein>
    <recommendedName>
        <fullName evidence="3">PH domain-containing protein</fullName>
    </recommendedName>
</protein>